<dbReference type="AlphaFoldDB" id="A0A9J6FHI3"/>
<feature type="transmembrane region" description="Helical" evidence="8">
    <location>
        <begin position="134"/>
        <end position="151"/>
    </location>
</feature>
<comment type="caution">
    <text evidence="9">The sequence shown here is derived from an EMBL/GenBank/DDBJ whole genome shotgun (WGS) entry which is preliminary data.</text>
</comment>
<dbReference type="OrthoDB" id="5579088at2759"/>
<dbReference type="GO" id="GO:0034389">
    <property type="term" value="P:lipid droplet organization"/>
    <property type="evidence" value="ECO:0007669"/>
    <property type="project" value="InterPro"/>
</dbReference>
<dbReference type="PANTHER" id="PTHR23129">
    <property type="entry name" value="ACYL-COENZYME A DIPHOSPHATASE FITM2"/>
    <property type="match status" value="1"/>
</dbReference>
<evidence type="ECO:0000256" key="3">
    <source>
        <dbReference type="ARBA" id="ARBA00022801"/>
    </source>
</evidence>
<evidence type="ECO:0008006" key="11">
    <source>
        <dbReference type="Google" id="ProtNLM"/>
    </source>
</evidence>
<name>A0A9J6FHI3_HAELO</name>
<evidence type="ECO:0000256" key="5">
    <source>
        <dbReference type="ARBA" id="ARBA00022989"/>
    </source>
</evidence>
<evidence type="ECO:0000256" key="1">
    <source>
        <dbReference type="ARBA" id="ARBA00004477"/>
    </source>
</evidence>
<dbReference type="HAMAP" id="MF_03230">
    <property type="entry name" value="FITM2"/>
    <property type="match status" value="1"/>
</dbReference>
<evidence type="ECO:0000256" key="4">
    <source>
        <dbReference type="ARBA" id="ARBA00022824"/>
    </source>
</evidence>
<feature type="transmembrane region" description="Helical" evidence="8">
    <location>
        <begin position="243"/>
        <end position="270"/>
    </location>
</feature>
<evidence type="ECO:0000313" key="10">
    <source>
        <dbReference type="Proteomes" id="UP000821853"/>
    </source>
</evidence>
<reference evidence="9 10" key="1">
    <citation type="journal article" date="2020" name="Cell">
        <title>Large-Scale Comparative Analyses of Tick Genomes Elucidate Their Genetic Diversity and Vector Capacities.</title>
        <authorList>
            <consortium name="Tick Genome and Microbiome Consortium (TIGMIC)"/>
            <person name="Jia N."/>
            <person name="Wang J."/>
            <person name="Shi W."/>
            <person name="Du L."/>
            <person name="Sun Y."/>
            <person name="Zhan W."/>
            <person name="Jiang J.F."/>
            <person name="Wang Q."/>
            <person name="Zhang B."/>
            <person name="Ji P."/>
            <person name="Bell-Sakyi L."/>
            <person name="Cui X.M."/>
            <person name="Yuan T.T."/>
            <person name="Jiang B.G."/>
            <person name="Yang W.F."/>
            <person name="Lam T.T."/>
            <person name="Chang Q.C."/>
            <person name="Ding S.J."/>
            <person name="Wang X.J."/>
            <person name="Zhu J.G."/>
            <person name="Ruan X.D."/>
            <person name="Zhao L."/>
            <person name="Wei J.T."/>
            <person name="Ye R.Z."/>
            <person name="Que T.C."/>
            <person name="Du C.H."/>
            <person name="Zhou Y.H."/>
            <person name="Cheng J.X."/>
            <person name="Dai P.F."/>
            <person name="Guo W.B."/>
            <person name="Han X.H."/>
            <person name="Huang E.J."/>
            <person name="Li L.F."/>
            <person name="Wei W."/>
            <person name="Gao Y.C."/>
            <person name="Liu J.Z."/>
            <person name="Shao H.Z."/>
            <person name="Wang X."/>
            <person name="Wang C.C."/>
            <person name="Yang T.C."/>
            <person name="Huo Q.B."/>
            <person name="Li W."/>
            <person name="Chen H.Y."/>
            <person name="Chen S.E."/>
            <person name="Zhou L.G."/>
            <person name="Ni X.B."/>
            <person name="Tian J.H."/>
            <person name="Sheng Y."/>
            <person name="Liu T."/>
            <person name="Pan Y.S."/>
            <person name="Xia L.Y."/>
            <person name="Li J."/>
            <person name="Zhao F."/>
            <person name="Cao W.C."/>
        </authorList>
    </citation>
    <scope>NUCLEOTIDE SEQUENCE [LARGE SCALE GENOMIC DNA]</scope>
    <source>
        <strain evidence="9">HaeL-2018</strain>
    </source>
</reference>
<dbReference type="Pfam" id="PF10261">
    <property type="entry name" value="FIT"/>
    <property type="match status" value="1"/>
</dbReference>
<dbReference type="InterPro" id="IPR046401">
    <property type="entry name" value="FITM1/2"/>
</dbReference>
<dbReference type="PANTHER" id="PTHR23129:SF0">
    <property type="entry name" value="ACYL-COENZYME A DIPHOSPHATASE FITM2"/>
    <property type="match status" value="1"/>
</dbReference>
<dbReference type="InterPro" id="IPR019388">
    <property type="entry name" value="FIT"/>
</dbReference>
<dbReference type="GO" id="GO:0010945">
    <property type="term" value="F:coenzyme A diphosphatase activity"/>
    <property type="evidence" value="ECO:0007669"/>
    <property type="project" value="InterPro"/>
</dbReference>
<keyword evidence="2 8" id="KW-0812">Transmembrane</keyword>
<evidence type="ECO:0000256" key="2">
    <source>
        <dbReference type="ARBA" id="ARBA00022692"/>
    </source>
</evidence>
<evidence type="ECO:0000256" key="7">
    <source>
        <dbReference type="ARBA" id="ARBA00023136"/>
    </source>
</evidence>
<keyword evidence="3" id="KW-0378">Hydrolase</keyword>
<feature type="transmembrane region" description="Helical" evidence="8">
    <location>
        <begin position="277"/>
        <end position="297"/>
    </location>
</feature>
<keyword evidence="7 8" id="KW-0472">Membrane</keyword>
<proteinExistence type="inferred from homology"/>
<sequence length="325" mass="36977">MAGNQRRSRTSSALKWDANAAKQATTGRKPLAEPMSVTQVLVMVGLHVCRRVLVVEPRVKVPVYLGVLLVGSVMCDFFPIPRSYFSRKDNVFNVYFVKLAWGWTFTVVGLFVGVSSWVYCCADRAAVRRHLSRLLVGTVAWFVTTNFFVRFESYAGRCTVDKYGTQAACVKAGQRWISFDISGHAFLLIFCNLLIAEEARSFCGWERIGDLLRNEKYDEESPLKELSAERLRLLQDWYPRLTAYVRLLFVAMTCLSLIWDLMLVCTVLYFHSMAQKMCGGAIAILEWYVIYRVWYALPWSPGLPGKGPFKYADVQKKKAAGPPRN</sequence>
<dbReference type="GO" id="GO:0019915">
    <property type="term" value="P:lipid storage"/>
    <property type="evidence" value="ECO:0007669"/>
    <property type="project" value="InterPro"/>
</dbReference>
<dbReference type="EMBL" id="JABSTR010000001">
    <property type="protein sequence ID" value="KAH9362387.1"/>
    <property type="molecule type" value="Genomic_DNA"/>
</dbReference>
<evidence type="ECO:0000313" key="9">
    <source>
        <dbReference type="EMBL" id="KAH9362387.1"/>
    </source>
</evidence>
<comment type="subcellular location">
    <subcellularLocation>
        <location evidence="1">Endoplasmic reticulum membrane</location>
        <topology evidence="1">Multi-pass membrane protein</topology>
    </subcellularLocation>
</comment>
<evidence type="ECO:0000256" key="6">
    <source>
        <dbReference type="ARBA" id="ARBA00023098"/>
    </source>
</evidence>
<accession>A0A9J6FHI3</accession>
<keyword evidence="10" id="KW-1185">Reference proteome</keyword>
<dbReference type="GO" id="GO:0005789">
    <property type="term" value="C:endoplasmic reticulum membrane"/>
    <property type="evidence" value="ECO:0007669"/>
    <property type="project" value="UniProtKB-SubCell"/>
</dbReference>
<protein>
    <recommendedName>
        <fullName evidence="11">Inositol phospholipid synthesis protein scs3p</fullName>
    </recommendedName>
</protein>
<gene>
    <name evidence="9" type="ORF">HPB48_018039</name>
</gene>
<feature type="transmembrane region" description="Helical" evidence="8">
    <location>
        <begin position="61"/>
        <end position="80"/>
    </location>
</feature>
<feature type="transmembrane region" description="Helical" evidence="8">
    <location>
        <begin position="100"/>
        <end position="122"/>
    </location>
</feature>
<keyword evidence="5 8" id="KW-1133">Transmembrane helix</keyword>
<dbReference type="Proteomes" id="UP000821853">
    <property type="component" value="Chromosome 1"/>
</dbReference>
<dbReference type="OMA" id="TYRFWYL"/>
<evidence type="ECO:0000256" key="8">
    <source>
        <dbReference type="SAM" id="Phobius"/>
    </source>
</evidence>
<keyword evidence="4" id="KW-0256">Endoplasmic reticulum</keyword>
<organism evidence="9 10">
    <name type="scientific">Haemaphysalis longicornis</name>
    <name type="common">Bush tick</name>
    <dbReference type="NCBI Taxonomy" id="44386"/>
    <lineage>
        <taxon>Eukaryota</taxon>
        <taxon>Metazoa</taxon>
        <taxon>Ecdysozoa</taxon>
        <taxon>Arthropoda</taxon>
        <taxon>Chelicerata</taxon>
        <taxon>Arachnida</taxon>
        <taxon>Acari</taxon>
        <taxon>Parasitiformes</taxon>
        <taxon>Ixodida</taxon>
        <taxon>Ixodoidea</taxon>
        <taxon>Ixodidae</taxon>
        <taxon>Haemaphysalinae</taxon>
        <taxon>Haemaphysalis</taxon>
    </lineage>
</organism>
<dbReference type="GO" id="GO:0008654">
    <property type="term" value="P:phospholipid biosynthetic process"/>
    <property type="evidence" value="ECO:0007669"/>
    <property type="project" value="TreeGrafter"/>
</dbReference>
<dbReference type="VEuPathDB" id="VectorBase:HLOH_055715"/>
<keyword evidence="6" id="KW-0443">Lipid metabolism</keyword>